<evidence type="ECO:0000313" key="1">
    <source>
        <dbReference type="EMBL" id="JAS49528.1"/>
    </source>
</evidence>
<reference evidence="1" key="1">
    <citation type="submission" date="2015-11" db="EMBL/GenBank/DDBJ databases">
        <title>De novo transcriptome assembly of four potential Pierce s Disease insect vectors from Arizona vineyards.</title>
        <authorList>
            <person name="Tassone E.E."/>
        </authorList>
    </citation>
    <scope>NUCLEOTIDE SEQUENCE</scope>
</reference>
<organism evidence="1">
    <name type="scientific">Cuerna arida</name>
    <dbReference type="NCBI Taxonomy" id="1464854"/>
    <lineage>
        <taxon>Eukaryota</taxon>
        <taxon>Metazoa</taxon>
        <taxon>Ecdysozoa</taxon>
        <taxon>Arthropoda</taxon>
        <taxon>Hexapoda</taxon>
        <taxon>Insecta</taxon>
        <taxon>Pterygota</taxon>
        <taxon>Neoptera</taxon>
        <taxon>Paraneoptera</taxon>
        <taxon>Hemiptera</taxon>
        <taxon>Auchenorrhyncha</taxon>
        <taxon>Membracoidea</taxon>
        <taxon>Cicadellidae</taxon>
        <taxon>Cicadellinae</taxon>
        <taxon>Proconiini</taxon>
        <taxon>Cuerna</taxon>
    </lineage>
</organism>
<sequence length="162" mass="18710">DWLHFWILFQAIDKESSITSEDKFQYLFQSMIPGSRAYEVVKSFPPTADNYPKVLKELKCRFGRDGLLVQVYIRELLALVLKNSETRSSVPLMQFYDKLECQLRALESLQVTSDKCACILLPLVESCLPDDLLRAWQRQGSSINRESDASSEAEELTLERLR</sequence>
<name>A0A1B6FH42_9HEMI</name>
<proteinExistence type="predicted"/>
<protein>
    <submittedName>
        <fullName evidence="1">Uncharacterized protein</fullName>
    </submittedName>
</protein>
<dbReference type="EMBL" id="GECZ01020241">
    <property type="protein sequence ID" value="JAS49528.1"/>
    <property type="molecule type" value="Transcribed_RNA"/>
</dbReference>
<gene>
    <name evidence="1" type="ORF">g.44061</name>
</gene>
<accession>A0A1B6FH42</accession>
<dbReference type="InterPro" id="IPR005312">
    <property type="entry name" value="DUF1759"/>
</dbReference>
<feature type="non-terminal residue" evidence="1">
    <location>
        <position position="1"/>
    </location>
</feature>
<dbReference type="AlphaFoldDB" id="A0A1B6FH42"/>
<dbReference type="Pfam" id="PF03564">
    <property type="entry name" value="DUF1759"/>
    <property type="match status" value="1"/>
</dbReference>
<feature type="non-terminal residue" evidence="1">
    <location>
        <position position="162"/>
    </location>
</feature>